<dbReference type="EMBL" id="LAZR01003753">
    <property type="protein sequence ID" value="KKN15035.1"/>
    <property type="molecule type" value="Genomic_DNA"/>
</dbReference>
<proteinExistence type="predicted"/>
<sequence length="74" mass="8416">FWGVLFAEDAGGQGKGRLANATPHNKTRFLTTSHHEATEYRDWLNGMGIDAWRVVAVRVTYDVVRSTRELRETP</sequence>
<name>A0A0F9N5Y7_9ZZZZ</name>
<comment type="caution">
    <text evidence="1">The sequence shown here is derived from an EMBL/GenBank/DDBJ whole genome shotgun (WGS) entry which is preliminary data.</text>
</comment>
<dbReference type="AlphaFoldDB" id="A0A0F9N5Y7"/>
<gene>
    <name evidence="1" type="ORF">LCGC14_0989980</name>
</gene>
<feature type="non-terminal residue" evidence="1">
    <location>
        <position position="1"/>
    </location>
</feature>
<accession>A0A0F9N5Y7</accession>
<evidence type="ECO:0000313" key="1">
    <source>
        <dbReference type="EMBL" id="KKN15035.1"/>
    </source>
</evidence>
<reference evidence="1" key="1">
    <citation type="journal article" date="2015" name="Nature">
        <title>Complex archaea that bridge the gap between prokaryotes and eukaryotes.</title>
        <authorList>
            <person name="Spang A."/>
            <person name="Saw J.H."/>
            <person name="Jorgensen S.L."/>
            <person name="Zaremba-Niedzwiedzka K."/>
            <person name="Martijn J."/>
            <person name="Lind A.E."/>
            <person name="van Eijk R."/>
            <person name="Schleper C."/>
            <person name="Guy L."/>
            <person name="Ettema T.J."/>
        </authorList>
    </citation>
    <scope>NUCLEOTIDE SEQUENCE</scope>
</reference>
<protein>
    <submittedName>
        <fullName evidence="1">Uncharacterized protein</fullName>
    </submittedName>
</protein>
<organism evidence="1">
    <name type="scientific">marine sediment metagenome</name>
    <dbReference type="NCBI Taxonomy" id="412755"/>
    <lineage>
        <taxon>unclassified sequences</taxon>
        <taxon>metagenomes</taxon>
        <taxon>ecological metagenomes</taxon>
    </lineage>
</organism>